<dbReference type="OrthoDB" id="3117616at2759"/>
<dbReference type="EMBL" id="MU154538">
    <property type="protein sequence ID" value="KAF9498312.1"/>
    <property type="molecule type" value="Genomic_DNA"/>
</dbReference>
<dbReference type="AlphaFoldDB" id="A0A9P6A192"/>
<accession>A0A9P6A192</accession>
<keyword evidence="3" id="KW-1185">Reference proteome</keyword>
<comment type="caution">
    <text evidence="2">The sequence shown here is derived from an EMBL/GenBank/DDBJ whole genome shotgun (WGS) entry which is preliminary data.</text>
</comment>
<protein>
    <submittedName>
        <fullName evidence="2">Uncharacterized protein</fullName>
    </submittedName>
</protein>
<dbReference type="Proteomes" id="UP000807025">
    <property type="component" value="Unassembled WGS sequence"/>
</dbReference>
<reference evidence="2" key="1">
    <citation type="submission" date="2020-11" db="EMBL/GenBank/DDBJ databases">
        <authorList>
            <consortium name="DOE Joint Genome Institute"/>
            <person name="Ahrendt S."/>
            <person name="Riley R."/>
            <person name="Andreopoulos W."/>
            <person name="Labutti K."/>
            <person name="Pangilinan J."/>
            <person name="Ruiz-Duenas F.J."/>
            <person name="Barrasa J.M."/>
            <person name="Sanchez-Garcia M."/>
            <person name="Camarero S."/>
            <person name="Miyauchi S."/>
            <person name="Serrano A."/>
            <person name="Linde D."/>
            <person name="Babiker R."/>
            <person name="Drula E."/>
            <person name="Ayuso-Fernandez I."/>
            <person name="Pacheco R."/>
            <person name="Padilla G."/>
            <person name="Ferreira P."/>
            <person name="Barriuso J."/>
            <person name="Kellner H."/>
            <person name="Castanera R."/>
            <person name="Alfaro M."/>
            <person name="Ramirez L."/>
            <person name="Pisabarro A.G."/>
            <person name="Kuo A."/>
            <person name="Tritt A."/>
            <person name="Lipzen A."/>
            <person name="He G."/>
            <person name="Yan M."/>
            <person name="Ng V."/>
            <person name="Cullen D."/>
            <person name="Martin F."/>
            <person name="Rosso M.-N."/>
            <person name="Henrissat B."/>
            <person name="Hibbett D."/>
            <person name="Martinez A.T."/>
            <person name="Grigoriev I.V."/>
        </authorList>
    </citation>
    <scope>NUCLEOTIDE SEQUENCE</scope>
    <source>
        <strain evidence="2">ATCC 90797</strain>
    </source>
</reference>
<organism evidence="2 3">
    <name type="scientific">Pleurotus eryngii</name>
    <name type="common">Boletus of the steppes</name>
    <dbReference type="NCBI Taxonomy" id="5323"/>
    <lineage>
        <taxon>Eukaryota</taxon>
        <taxon>Fungi</taxon>
        <taxon>Dikarya</taxon>
        <taxon>Basidiomycota</taxon>
        <taxon>Agaricomycotina</taxon>
        <taxon>Agaricomycetes</taxon>
        <taxon>Agaricomycetidae</taxon>
        <taxon>Agaricales</taxon>
        <taxon>Pleurotineae</taxon>
        <taxon>Pleurotaceae</taxon>
        <taxon>Pleurotus</taxon>
    </lineage>
</organism>
<name>A0A9P6A192_PLEER</name>
<feature type="region of interest" description="Disordered" evidence="1">
    <location>
        <begin position="1"/>
        <end position="20"/>
    </location>
</feature>
<sequence length="298" mass="33857">MVIRNTNTSDNNNNNDNGSDYDCDCDRYPTEHSPCHNEEPLDESMRKFHPFSSQLATTPSCAPAYHTSHSVHLDPGKAVKTAEHRTEKSGKRPVTNDYHMTRQDPVLSPQRHFPSQAPQSGVYAPDPREEDELPTWAELAERAWLHHSKGRTNCSGPSMGREVLDDVHHSCRNMGRQVPDQEHDTDEIMPAPNHPSNLHIPFHRLPALVRVDGDCFPHLFAVPPEFRRKYTLSANSSRGGYGKGWWAICKGYEISVFCDSWAYIQALTGPVNGFQKKAATWRQAVAYYNHYEQKSNTY</sequence>
<feature type="region of interest" description="Disordered" evidence="1">
    <location>
        <begin position="57"/>
        <end position="129"/>
    </location>
</feature>
<evidence type="ECO:0000256" key="1">
    <source>
        <dbReference type="SAM" id="MobiDB-lite"/>
    </source>
</evidence>
<proteinExistence type="predicted"/>
<feature type="compositionally biased region" description="Basic and acidic residues" evidence="1">
    <location>
        <begin position="71"/>
        <end position="90"/>
    </location>
</feature>
<gene>
    <name evidence="2" type="ORF">BDN71DRAFT_1428916</name>
</gene>
<evidence type="ECO:0000313" key="3">
    <source>
        <dbReference type="Proteomes" id="UP000807025"/>
    </source>
</evidence>
<evidence type="ECO:0000313" key="2">
    <source>
        <dbReference type="EMBL" id="KAF9498312.1"/>
    </source>
</evidence>